<dbReference type="Gene3D" id="3.30.530.20">
    <property type="match status" value="1"/>
</dbReference>
<dbReference type="Proteomes" id="UP000332933">
    <property type="component" value="Unassembled WGS sequence"/>
</dbReference>
<accession>A0A485K4J3</accession>
<dbReference type="EMBL" id="VJMH01000050">
    <property type="protein sequence ID" value="KAF0719771.1"/>
    <property type="molecule type" value="Genomic_DNA"/>
</dbReference>
<dbReference type="SUPFAM" id="SSF57903">
    <property type="entry name" value="FYVE/PHD zinc finger"/>
    <property type="match status" value="1"/>
</dbReference>
<feature type="compositionally biased region" description="Basic and acidic residues" evidence="5">
    <location>
        <begin position="388"/>
        <end position="404"/>
    </location>
</feature>
<evidence type="ECO:0000256" key="1">
    <source>
        <dbReference type="ARBA" id="ARBA00022723"/>
    </source>
</evidence>
<evidence type="ECO:0000256" key="3">
    <source>
        <dbReference type="ARBA" id="ARBA00022833"/>
    </source>
</evidence>
<feature type="region of interest" description="Disordered" evidence="5">
    <location>
        <begin position="384"/>
        <end position="404"/>
    </location>
</feature>
<dbReference type="SUPFAM" id="SSF55961">
    <property type="entry name" value="Bet v1-like"/>
    <property type="match status" value="1"/>
</dbReference>
<evidence type="ECO:0000259" key="6">
    <source>
        <dbReference type="PROSITE" id="PS50178"/>
    </source>
</evidence>
<evidence type="ECO:0000313" key="9">
    <source>
        <dbReference type="Proteomes" id="UP000332933"/>
    </source>
</evidence>
<keyword evidence="3" id="KW-0862">Zinc</keyword>
<organism evidence="8 9">
    <name type="scientific">Aphanomyces stellatus</name>
    <dbReference type="NCBI Taxonomy" id="120398"/>
    <lineage>
        <taxon>Eukaryota</taxon>
        <taxon>Sar</taxon>
        <taxon>Stramenopiles</taxon>
        <taxon>Oomycota</taxon>
        <taxon>Saprolegniomycetes</taxon>
        <taxon>Saprolegniales</taxon>
        <taxon>Verrucalvaceae</taxon>
        <taxon>Aphanomyces</taxon>
    </lineage>
</organism>
<evidence type="ECO:0000313" key="8">
    <source>
        <dbReference type="EMBL" id="VFT78028.1"/>
    </source>
</evidence>
<dbReference type="OrthoDB" id="59153at2759"/>
<dbReference type="InterPro" id="IPR052727">
    <property type="entry name" value="Rab4/Rab5_effector"/>
</dbReference>
<dbReference type="InterPro" id="IPR000306">
    <property type="entry name" value="Znf_FYVE"/>
</dbReference>
<dbReference type="PROSITE" id="PS50178">
    <property type="entry name" value="ZF_FYVE"/>
    <property type="match status" value="1"/>
</dbReference>
<dbReference type="InterPro" id="IPR011011">
    <property type="entry name" value="Znf_FYVE_PHD"/>
</dbReference>
<evidence type="ECO:0000256" key="5">
    <source>
        <dbReference type="SAM" id="MobiDB-lite"/>
    </source>
</evidence>
<dbReference type="InterPro" id="IPR017455">
    <property type="entry name" value="Znf_FYVE-rel"/>
</dbReference>
<evidence type="ECO:0000256" key="2">
    <source>
        <dbReference type="ARBA" id="ARBA00022771"/>
    </source>
</evidence>
<keyword evidence="9" id="KW-1185">Reference proteome</keyword>
<dbReference type="InterPro" id="IPR002913">
    <property type="entry name" value="START_lipid-bd_dom"/>
</dbReference>
<dbReference type="CDD" id="cd00065">
    <property type="entry name" value="FYVE_like_SF"/>
    <property type="match status" value="1"/>
</dbReference>
<reference evidence="8 9" key="1">
    <citation type="submission" date="2019-03" db="EMBL/GenBank/DDBJ databases">
        <authorList>
            <person name="Gaulin E."/>
            <person name="Dumas B."/>
        </authorList>
    </citation>
    <scope>NUCLEOTIDE SEQUENCE [LARGE SCALE GENOMIC DNA]</scope>
    <source>
        <strain evidence="8">CBS 568.67</strain>
    </source>
</reference>
<dbReference type="GO" id="GO:0008270">
    <property type="term" value="F:zinc ion binding"/>
    <property type="evidence" value="ECO:0007669"/>
    <property type="project" value="UniProtKB-KW"/>
</dbReference>
<feature type="domain" description="FYVE-type" evidence="6">
    <location>
        <begin position="288"/>
        <end position="344"/>
    </location>
</feature>
<dbReference type="Pfam" id="PF01852">
    <property type="entry name" value="START"/>
    <property type="match status" value="1"/>
</dbReference>
<proteinExistence type="predicted"/>
<evidence type="ECO:0000256" key="4">
    <source>
        <dbReference type="PROSITE-ProRule" id="PRU00091"/>
    </source>
</evidence>
<sequence>MLRRRPLPQRLAITPNEATQLHQEAMASAMDVVYKSQPSGNHYTWHLRSSKDTDLSVYRASGPHIIPGSSLWMGVMDIVGSLDEVAELFESAQASTDGAKLLANRFGIPLVDACLLHAFPEQPVGAVATISAPATTPRRRPPAWSGVLWQAYKSPCMPLVVANRDACLLECHRGFELDGRRGYVASAKSMPNHLDSVYRPYVRMKNYGSGYVFLESAVGHLEVRYVVHVDFRGAPFHAIGDGLLHRRARMTDVHLMKHCRHVLALDRLLRENRLVRGGLLSAKLWQPHDTSTQCHLCHVPFKWPHAKSNCSKCGQVVCKSCNRKWTLVSSVGSPANYIRACVLCAFGGRQPQNKCQDDVAWLTSWSPLVRTATSDDFWDFDDPTTDQKAQHDPWRCDRSTRGIY</sequence>
<gene>
    <name evidence="8" type="primary">Aste57867_804</name>
    <name evidence="7" type="ORF">As57867_000803</name>
    <name evidence="8" type="ORF">ASTE57867_804</name>
</gene>
<dbReference type="GO" id="GO:0008289">
    <property type="term" value="F:lipid binding"/>
    <property type="evidence" value="ECO:0007669"/>
    <property type="project" value="InterPro"/>
</dbReference>
<dbReference type="EMBL" id="CAADRA010000050">
    <property type="protein sequence ID" value="VFT78028.1"/>
    <property type="molecule type" value="Genomic_DNA"/>
</dbReference>
<protein>
    <submittedName>
        <fullName evidence="8">Aste57867_804 protein</fullName>
    </submittedName>
</protein>
<dbReference type="Gene3D" id="3.30.40.10">
    <property type="entry name" value="Zinc/RING finger domain, C3HC4 (zinc finger)"/>
    <property type="match status" value="1"/>
</dbReference>
<dbReference type="InterPro" id="IPR023393">
    <property type="entry name" value="START-like_dom_sf"/>
</dbReference>
<keyword evidence="1" id="KW-0479">Metal-binding</keyword>
<evidence type="ECO:0000313" key="7">
    <source>
        <dbReference type="EMBL" id="KAF0719771.1"/>
    </source>
</evidence>
<reference evidence="7" key="2">
    <citation type="submission" date="2019-06" db="EMBL/GenBank/DDBJ databases">
        <title>Genomics analysis of Aphanomyces spp. identifies a new class of oomycete effector associated with host adaptation.</title>
        <authorList>
            <person name="Gaulin E."/>
        </authorList>
    </citation>
    <scope>NUCLEOTIDE SEQUENCE</scope>
    <source>
        <strain evidence="7">CBS 578.67</strain>
    </source>
</reference>
<keyword evidence="2 4" id="KW-0863">Zinc-finger</keyword>
<dbReference type="AlphaFoldDB" id="A0A485K4J3"/>
<name>A0A485K4J3_9STRA</name>
<dbReference type="PANTHER" id="PTHR13510:SF44">
    <property type="entry name" value="RABENOSYN-5"/>
    <property type="match status" value="1"/>
</dbReference>
<dbReference type="Pfam" id="PF01363">
    <property type="entry name" value="FYVE"/>
    <property type="match status" value="1"/>
</dbReference>
<dbReference type="InterPro" id="IPR013083">
    <property type="entry name" value="Znf_RING/FYVE/PHD"/>
</dbReference>
<dbReference type="PANTHER" id="PTHR13510">
    <property type="entry name" value="FYVE-FINGER-CONTAINING RAB5 EFFECTOR PROTEIN RABENOSYN-5-RELATED"/>
    <property type="match status" value="1"/>
</dbReference>